<feature type="compositionally biased region" description="Basic and acidic residues" evidence="2">
    <location>
        <begin position="596"/>
        <end position="605"/>
    </location>
</feature>
<dbReference type="RefSeq" id="WP_345432719.1">
    <property type="nucleotide sequence ID" value="NZ_BAABHK010000005.1"/>
</dbReference>
<reference evidence="5" key="1">
    <citation type="journal article" date="2019" name="Int. J. Syst. Evol. Microbiol.">
        <title>The Global Catalogue of Microorganisms (GCM) 10K type strain sequencing project: providing services to taxonomists for standard genome sequencing and annotation.</title>
        <authorList>
            <consortium name="The Broad Institute Genomics Platform"/>
            <consortium name="The Broad Institute Genome Sequencing Center for Infectious Disease"/>
            <person name="Wu L."/>
            <person name="Ma J."/>
        </authorList>
    </citation>
    <scope>NUCLEOTIDE SEQUENCE [LARGE SCALE GENOMIC DNA]</scope>
    <source>
        <strain evidence="5">JCM 17939</strain>
    </source>
</reference>
<dbReference type="Proteomes" id="UP001501442">
    <property type="component" value="Unassembled WGS sequence"/>
</dbReference>
<dbReference type="EMBL" id="BAABHK010000005">
    <property type="protein sequence ID" value="GAA4628122.1"/>
    <property type="molecule type" value="Genomic_DNA"/>
</dbReference>
<sequence length="676" mass="73142">MSRELPLAAGQVARTATARVLLRGGMEEKTGEMVSARTVAERVDWATDLVAGMATDLLAEHWNAGDVAVLAGGVDEAGRVLPSNAWMALRRLGWAVTVPEGIKVNDRIVRMAQEQAGRILRGAQHRVQMVAGIVATWPADPDKRTPAEWDAVRETIPDSRALSSSVIKARTRQVAAFLDERGRLPADVFELEEAPNAARMLVLAAVDRQQATVERAEDDPSRVLLRLQLPTRPDPRSYADWTWVACPLTLPPTVPPFAVLHLPTLRPTTGPGGGRVHADLAFSHPVPKAEPKGHTTALGVDWGLNTLLSAGACRLHPGGTITALGAGAMFRAGGVMARQHRLRRHSEHLHAKTDTYVRLIGSNEDHHLAAKHAVLKAERQHVADRRSGLNDALAWSAARWVVDQAIAAGASVIYVEDLRSMEAKGMGRTLNTRLSEAVRGQIVGNMRHLAAEAGIAVVTVPARNTSKRCPACLMPLRHCKAPDRPTTPGWKWAYCPDPQCGWQGDRDHGAWRRVAARGLTHEHNTTVDRATGQMTIGRIIDELEASAVITPTAAPQASGGDRSKTGPTPRRTSRPAPRRRGAPSTPGPYGPAGQRPEGHAHTDRKLPRAACRYQGVRTTIVHTISSSTPTPSRDRPRHRPKGTALGAGFHLHAHATPPRWTDPPVTNTQHDYGSLS</sequence>
<keyword evidence="5" id="KW-1185">Reference proteome</keyword>
<feature type="compositionally biased region" description="Polar residues" evidence="2">
    <location>
        <begin position="664"/>
        <end position="676"/>
    </location>
</feature>
<feature type="domain" description="Cas12f1-like TNB" evidence="3">
    <location>
        <begin position="445"/>
        <end position="510"/>
    </location>
</feature>
<feature type="compositionally biased region" description="Low complexity" evidence="2">
    <location>
        <begin position="621"/>
        <end position="631"/>
    </location>
</feature>
<accession>A0ABP8UCJ4</accession>
<dbReference type="InterPro" id="IPR010095">
    <property type="entry name" value="Cas12f1-like_TNB"/>
</dbReference>
<feature type="region of interest" description="Disordered" evidence="2">
    <location>
        <begin position="550"/>
        <end position="605"/>
    </location>
</feature>
<name>A0ABP8UCJ4_9ACTN</name>
<feature type="compositionally biased region" description="Basic residues" evidence="2">
    <location>
        <begin position="571"/>
        <end position="581"/>
    </location>
</feature>
<dbReference type="Pfam" id="PF07282">
    <property type="entry name" value="Cas12f1-like_TNB"/>
    <property type="match status" value="1"/>
</dbReference>
<gene>
    <name evidence="4" type="ORF">GCM10023196_043200</name>
</gene>
<evidence type="ECO:0000256" key="2">
    <source>
        <dbReference type="SAM" id="MobiDB-lite"/>
    </source>
</evidence>
<evidence type="ECO:0000313" key="5">
    <source>
        <dbReference type="Proteomes" id="UP001501442"/>
    </source>
</evidence>
<evidence type="ECO:0000259" key="3">
    <source>
        <dbReference type="Pfam" id="PF07282"/>
    </source>
</evidence>
<proteinExistence type="predicted"/>
<evidence type="ECO:0000313" key="4">
    <source>
        <dbReference type="EMBL" id="GAA4628122.1"/>
    </source>
</evidence>
<feature type="region of interest" description="Disordered" evidence="2">
    <location>
        <begin position="621"/>
        <end position="676"/>
    </location>
</feature>
<feature type="compositionally biased region" description="Low complexity" evidence="2">
    <location>
        <begin position="642"/>
        <end position="656"/>
    </location>
</feature>
<evidence type="ECO:0000256" key="1">
    <source>
        <dbReference type="ARBA" id="ARBA00023125"/>
    </source>
</evidence>
<keyword evidence="1" id="KW-0238">DNA-binding</keyword>
<protein>
    <recommendedName>
        <fullName evidence="3">Cas12f1-like TNB domain-containing protein</fullName>
    </recommendedName>
</protein>
<organism evidence="4 5">
    <name type="scientific">Actinoallomurus vinaceus</name>
    <dbReference type="NCBI Taxonomy" id="1080074"/>
    <lineage>
        <taxon>Bacteria</taxon>
        <taxon>Bacillati</taxon>
        <taxon>Actinomycetota</taxon>
        <taxon>Actinomycetes</taxon>
        <taxon>Streptosporangiales</taxon>
        <taxon>Thermomonosporaceae</taxon>
        <taxon>Actinoallomurus</taxon>
    </lineage>
</organism>
<comment type="caution">
    <text evidence="4">The sequence shown here is derived from an EMBL/GenBank/DDBJ whole genome shotgun (WGS) entry which is preliminary data.</text>
</comment>